<accession>A0A848BUX6</accession>
<gene>
    <name evidence="3" type="ORF">ACGTZG_12520</name>
    <name evidence="4" type="ORF">HF872_10555</name>
</gene>
<proteinExistence type="predicted"/>
<dbReference type="GO" id="GO:0016829">
    <property type="term" value="F:lyase activity"/>
    <property type="evidence" value="ECO:0007669"/>
    <property type="project" value="UniProtKB-KW"/>
</dbReference>
<evidence type="ECO:0000313" key="4">
    <source>
        <dbReference type="EMBL" id="NME29055.1"/>
    </source>
</evidence>
<dbReference type="AlphaFoldDB" id="A0A848BUX6"/>
<keyword evidence="4" id="KW-0378">Hydrolase</keyword>
<dbReference type="CDD" id="cd11613">
    <property type="entry name" value="SAF_AH_GD"/>
    <property type="match status" value="1"/>
</dbReference>
<dbReference type="EMBL" id="JABAFG010000019">
    <property type="protein sequence ID" value="NME29055.1"/>
    <property type="molecule type" value="Genomic_DNA"/>
</dbReference>
<protein>
    <submittedName>
        <fullName evidence="4">UxaA family hydrolase</fullName>
    </submittedName>
</protein>
<evidence type="ECO:0000313" key="3">
    <source>
        <dbReference type="EMBL" id="MFG6274009.1"/>
    </source>
</evidence>
<dbReference type="Pfam" id="PF08666">
    <property type="entry name" value="SAF"/>
    <property type="match status" value="1"/>
</dbReference>
<sequence length="94" mass="10512">MINAMIIDEKDNVAVVIEPVKKGDTVSYVDKNKKTVSFTAVEDIQIYHKIAIKDIPADEPVVKYGEHIGHAARDIKQGEHVHEHNVKAVRENLG</sequence>
<name>A0A848BUX6_9FIRM</name>
<evidence type="ECO:0000256" key="1">
    <source>
        <dbReference type="ARBA" id="ARBA00023239"/>
    </source>
</evidence>
<dbReference type="InterPro" id="IPR052172">
    <property type="entry name" value="UxaA_altronate/galactarate_dh"/>
</dbReference>
<keyword evidence="1" id="KW-0456">Lyase</keyword>
<organism evidence="4 5">
    <name type="scientific">Megasphaera hexanoica</name>
    <dbReference type="NCBI Taxonomy" id="1675036"/>
    <lineage>
        <taxon>Bacteria</taxon>
        <taxon>Bacillati</taxon>
        <taxon>Bacillota</taxon>
        <taxon>Negativicutes</taxon>
        <taxon>Veillonellales</taxon>
        <taxon>Veillonellaceae</taxon>
        <taxon>Megasphaera</taxon>
    </lineage>
</organism>
<dbReference type="OrthoDB" id="9804574at2"/>
<dbReference type="EMBL" id="JBIEKR010000012">
    <property type="protein sequence ID" value="MFG6274009.1"/>
    <property type="molecule type" value="Genomic_DNA"/>
</dbReference>
<reference evidence="3 6" key="2">
    <citation type="submission" date="2024-10" db="EMBL/GenBank/DDBJ databases">
        <authorList>
            <person name="Sang B.-I."/>
            <person name="Prabhaharan D."/>
        </authorList>
    </citation>
    <scope>NUCLEOTIDE SEQUENCE [LARGE SCALE GENOMIC DNA]</scope>
    <source>
        <strain evidence="3 6">MH</strain>
    </source>
</reference>
<dbReference type="Gene3D" id="2.30.130.110">
    <property type="match status" value="1"/>
</dbReference>
<dbReference type="InterPro" id="IPR013974">
    <property type="entry name" value="SAF"/>
</dbReference>
<dbReference type="PANTHER" id="PTHR30536">
    <property type="entry name" value="ALTRONATE/GALACTARATE DEHYDRATASE"/>
    <property type="match status" value="1"/>
</dbReference>
<evidence type="ECO:0000259" key="2">
    <source>
        <dbReference type="SMART" id="SM00858"/>
    </source>
</evidence>
<feature type="domain" description="SAF" evidence="2">
    <location>
        <begin position="11"/>
        <end position="87"/>
    </location>
</feature>
<evidence type="ECO:0000313" key="5">
    <source>
        <dbReference type="Proteomes" id="UP000591071"/>
    </source>
</evidence>
<dbReference type="PANTHER" id="PTHR30536:SF5">
    <property type="entry name" value="ALTRONATE DEHYDRATASE"/>
    <property type="match status" value="1"/>
</dbReference>
<dbReference type="GO" id="GO:0016787">
    <property type="term" value="F:hydrolase activity"/>
    <property type="evidence" value="ECO:0007669"/>
    <property type="project" value="UniProtKB-KW"/>
</dbReference>
<dbReference type="Proteomes" id="UP001605989">
    <property type="component" value="Unassembled WGS sequence"/>
</dbReference>
<dbReference type="InterPro" id="IPR044144">
    <property type="entry name" value="SAF_UxaA/GarD"/>
</dbReference>
<comment type="caution">
    <text evidence="4">The sequence shown here is derived from an EMBL/GenBank/DDBJ whole genome shotgun (WGS) entry which is preliminary data.</text>
</comment>
<evidence type="ECO:0000313" key="6">
    <source>
        <dbReference type="Proteomes" id="UP001605989"/>
    </source>
</evidence>
<dbReference type="RefSeq" id="WP_059075476.1">
    <property type="nucleotide sequence ID" value="NZ_CP011940.1"/>
</dbReference>
<dbReference type="SMART" id="SM00858">
    <property type="entry name" value="SAF"/>
    <property type="match status" value="1"/>
</dbReference>
<reference evidence="4 5" key="1">
    <citation type="submission" date="2020-04" db="EMBL/GenBank/DDBJ databases">
        <authorList>
            <person name="Hitch T.C.A."/>
            <person name="Wylensek D."/>
            <person name="Clavel T."/>
        </authorList>
    </citation>
    <scope>NUCLEOTIDE SEQUENCE [LARGE SCALE GENOMIC DNA]</scope>
    <source>
        <strain evidence="4 5">Oil-RF-744-FAT-WT-6-1</strain>
    </source>
</reference>
<keyword evidence="6" id="KW-1185">Reference proteome</keyword>
<dbReference type="Proteomes" id="UP000591071">
    <property type="component" value="Unassembled WGS sequence"/>
</dbReference>
<dbReference type="GO" id="GO:0019698">
    <property type="term" value="P:D-galacturonate catabolic process"/>
    <property type="evidence" value="ECO:0007669"/>
    <property type="project" value="TreeGrafter"/>
</dbReference>
<dbReference type="KEGG" id="mhw:ACT01_05975"/>